<feature type="transmembrane region" description="Helical" evidence="9">
    <location>
        <begin position="589"/>
        <end position="610"/>
    </location>
</feature>
<dbReference type="Proteomes" id="UP000054266">
    <property type="component" value="Unassembled WGS sequence"/>
</dbReference>
<feature type="transmembrane region" description="Helical" evidence="9">
    <location>
        <begin position="557"/>
        <end position="583"/>
    </location>
</feature>
<dbReference type="InterPro" id="IPR003439">
    <property type="entry name" value="ABC_transporter-like_ATP-bd"/>
</dbReference>
<dbReference type="Gene3D" id="3.40.50.300">
    <property type="entry name" value="P-loop containing nucleotide triphosphate hydrolases"/>
    <property type="match status" value="2"/>
</dbReference>
<evidence type="ECO:0000256" key="5">
    <source>
        <dbReference type="ARBA" id="ARBA00022741"/>
    </source>
</evidence>
<keyword evidence="4 9" id="KW-0812">Transmembrane</keyword>
<dbReference type="HOGENOM" id="CLU_000604_35_0_1"/>
<evidence type="ECO:0000256" key="2">
    <source>
        <dbReference type="ARBA" id="ARBA00006012"/>
    </source>
</evidence>
<feature type="transmembrane region" description="Helical" evidence="9">
    <location>
        <begin position="728"/>
        <end position="748"/>
    </location>
</feature>
<dbReference type="Pfam" id="PF01061">
    <property type="entry name" value="ABC2_membrane"/>
    <property type="match status" value="2"/>
</dbReference>
<evidence type="ECO:0000256" key="4">
    <source>
        <dbReference type="ARBA" id="ARBA00022692"/>
    </source>
</evidence>
<feature type="transmembrane region" description="Helical" evidence="9">
    <location>
        <begin position="1174"/>
        <end position="1196"/>
    </location>
</feature>
<dbReference type="Pfam" id="PF14510">
    <property type="entry name" value="ABC_trans_N"/>
    <property type="match status" value="1"/>
</dbReference>
<proteinExistence type="inferred from homology"/>
<evidence type="ECO:0000256" key="9">
    <source>
        <dbReference type="SAM" id="Phobius"/>
    </source>
</evidence>
<keyword evidence="5" id="KW-0547">Nucleotide-binding</keyword>
<dbReference type="Pfam" id="PF19055">
    <property type="entry name" value="ABC2_membrane_7"/>
    <property type="match status" value="1"/>
</dbReference>
<keyword evidence="7 9" id="KW-1133">Transmembrane helix</keyword>
<dbReference type="CDD" id="cd03232">
    <property type="entry name" value="ABCG_PDR_domain2"/>
    <property type="match status" value="1"/>
</dbReference>
<gene>
    <name evidence="11" type="ORF">PV04_09130</name>
</gene>
<feature type="transmembrane region" description="Helical" evidence="9">
    <location>
        <begin position="1295"/>
        <end position="1319"/>
    </location>
</feature>
<dbReference type="InterPro" id="IPR003593">
    <property type="entry name" value="AAA+_ATPase"/>
</dbReference>
<dbReference type="InterPro" id="IPR029481">
    <property type="entry name" value="ABC_trans_N"/>
</dbReference>
<dbReference type="GO" id="GO:0016020">
    <property type="term" value="C:membrane"/>
    <property type="evidence" value="ECO:0007669"/>
    <property type="project" value="UniProtKB-SubCell"/>
</dbReference>
<dbReference type="Pfam" id="PF06422">
    <property type="entry name" value="PDR_CDR"/>
    <property type="match status" value="1"/>
</dbReference>
<sequence>MTMSIEIENEDESAPEIGTQSPQLDALLSSIEQQNLQRIATHDSLPSAGGQQNYLTNHQLDPLSDQFNLGAWMRYKVEQFEAGAIKRRRTGVMFKDLTVSGSAADIKLQKTVGSILTTPFHLKEMLHARQKHRTILQNFDGLVHSGEMLLVLGRPGSGCSTFLKSMSANYGGLTLGKESVVSYDGIPQKTMKEQFKGEILYNGETEMNFPQLTVGQTLTFAAASRAPRSRVEGISRKDYITQIRDVVLATFGLSHVVNTAVGSDYIRGVSGGERKRVSIAEMALAGSPFCCWDNATRGLDSASAFEFVRAVRLSSQIFGATHLVAAYQASQAMYDQFDKVILLYEGREIYFGPIGQAKQFFEHMGWKCPARKSVSDFLTGLTSSRERQAQEGVEMRVPRNAQEFEEYWKSSPEYRALREEIASHEEKFAFGSKTLEDFTESKRERQAKDVRPKSPYTLGYGKQVGLCTKRAYQRIWNDTTATATTIGGNIVMSLIIASLFYGTPFGTQAFFAKSSLLFFTVLLNSLLTVTEINSLYAQRPIVEKHKSYAFYHPSAEAVAGVLSDITIKIVSSIVFNTIIYFLGGLRYEAGAYFIFFIVNFAALMSMSCIFRTVAAATKTIAQALAIAGVILLAVVIYTGFVIPRLNMHPWFKWLTWIDPLSFAFEALMVNEFHGMDFPCSNVIPAYPGFSTGVSEAFICGEKGGVPGQLFVNGDAYLEVSFGYRYSHLWRNFGILVGFAVFFLGLYLVMTEFNSTHTSTAEALVFQRGHVPKAVKQAVSSGESNQIVAKVDPGRKEELGHLAQHQNVFMWRNICYDIKTRDGDKRLLDQISGWVKPGTLTALMGVSGAGKTTLLNALAQRTTTGVVTGDMLINGTPLKSSYPRKIGYVQQQDLHLHTSTVREALQFSALLRQPKSTPVEEKYEYVEKVIRMLDMTEFAEAVVGIPGQGLNVEQRKLLTIGVELAAKPTVLLFLDEPTSGLDSQSSWTIVSFLRKLADSGQAVLSTIHQPSATLFEQFDRLLFLVQGGRTLYFGDVGQDSARLLDYFHRNGARQCGASENPAEYILEIASAGASNDQKKDWPAIWQASPEAAVVEDELNQLQQTLAEKHEHDQQDMTNDAEFAIPLRGQLAIVATRVFQQYWRTPTYIGGKYSLGIAAALFIGFSFYLPGASIQAIQSMVFSIFMLTAIFVVLVQQVMPQFIFQRDLYEVRERPSRTYHWAVFMISNIIVEIPYAIFLGILVFAAFNYPTFGITSSEKQGLVLLFCIQFFVFGSTFGHMVVASLPDAETAGQIATILFYLSLTFCGVLLPPNALPGFWIFMYRVSPLTYLVNGIASVISGRQVQCAANEWSRFPPAQNLTCGQYMEPYLQAAGSAAGFLLQPEATTMCEYCQLQVTDQFLAERNVHPEDDWQDFGIVWAFTAFNVFAALVLYYVFRVRRWGRG</sequence>
<dbReference type="PANTHER" id="PTHR19241">
    <property type="entry name" value="ATP-BINDING CASSETTE TRANSPORTER"/>
    <property type="match status" value="1"/>
</dbReference>
<accession>A0A0D2DPL1</accession>
<keyword evidence="6" id="KW-0067">ATP-binding</keyword>
<evidence type="ECO:0000313" key="11">
    <source>
        <dbReference type="EMBL" id="KIW64177.1"/>
    </source>
</evidence>
<dbReference type="InterPro" id="IPR017871">
    <property type="entry name" value="ABC_transporter-like_CS"/>
</dbReference>
<feature type="transmembrane region" description="Helical" evidence="9">
    <location>
        <begin position="1259"/>
        <end position="1283"/>
    </location>
</feature>
<evidence type="ECO:0000259" key="10">
    <source>
        <dbReference type="PROSITE" id="PS50893"/>
    </source>
</evidence>
<feature type="transmembrane region" description="Helical" evidence="9">
    <location>
        <begin position="1415"/>
        <end position="1434"/>
    </location>
</feature>
<dbReference type="FunFam" id="3.40.50.300:FF:000054">
    <property type="entry name" value="ABC multidrug transporter atrF"/>
    <property type="match status" value="1"/>
</dbReference>
<comment type="similarity">
    <text evidence="2">Belongs to the ABC transporter superfamily. ABCG family. PDR (TC 3.A.1.205) subfamily.</text>
</comment>
<keyword evidence="12" id="KW-1185">Reference proteome</keyword>
<evidence type="ECO:0000256" key="8">
    <source>
        <dbReference type="ARBA" id="ARBA00023136"/>
    </source>
</evidence>
<dbReference type="EMBL" id="KN846961">
    <property type="protein sequence ID" value="KIW64177.1"/>
    <property type="molecule type" value="Genomic_DNA"/>
</dbReference>
<keyword evidence="8 9" id="KW-0472">Membrane</keyword>
<dbReference type="InterPro" id="IPR027417">
    <property type="entry name" value="P-loop_NTPase"/>
</dbReference>
<evidence type="ECO:0000313" key="12">
    <source>
        <dbReference type="Proteomes" id="UP000054266"/>
    </source>
</evidence>
<dbReference type="InterPro" id="IPR013525">
    <property type="entry name" value="ABC2_TM"/>
</dbReference>
<feature type="domain" description="ABC transporter" evidence="10">
    <location>
        <begin position="802"/>
        <end position="1051"/>
    </location>
</feature>
<dbReference type="CDD" id="cd03233">
    <property type="entry name" value="ABCG_PDR_domain1"/>
    <property type="match status" value="1"/>
</dbReference>
<feature type="transmembrane region" description="Helical" evidence="9">
    <location>
        <begin position="622"/>
        <end position="642"/>
    </location>
</feature>
<dbReference type="GO" id="GO:0005524">
    <property type="term" value="F:ATP binding"/>
    <property type="evidence" value="ECO:0007669"/>
    <property type="project" value="UniProtKB-KW"/>
</dbReference>
<dbReference type="SUPFAM" id="SSF52540">
    <property type="entry name" value="P-loop containing nucleoside triphosphate hydrolases"/>
    <property type="match status" value="2"/>
</dbReference>
<feature type="domain" description="ABC transporter" evidence="10">
    <location>
        <begin position="120"/>
        <end position="370"/>
    </location>
</feature>
<organism evidence="11 12">
    <name type="scientific">Phialophora macrospora</name>
    <dbReference type="NCBI Taxonomy" id="1851006"/>
    <lineage>
        <taxon>Eukaryota</taxon>
        <taxon>Fungi</taxon>
        <taxon>Dikarya</taxon>
        <taxon>Ascomycota</taxon>
        <taxon>Pezizomycotina</taxon>
        <taxon>Eurotiomycetes</taxon>
        <taxon>Chaetothyriomycetidae</taxon>
        <taxon>Chaetothyriales</taxon>
        <taxon>Herpotrichiellaceae</taxon>
        <taxon>Phialophora</taxon>
    </lineage>
</organism>
<dbReference type="InterPro" id="IPR043926">
    <property type="entry name" value="ABCG_dom"/>
</dbReference>
<evidence type="ECO:0000256" key="3">
    <source>
        <dbReference type="ARBA" id="ARBA00022448"/>
    </source>
</evidence>
<feature type="transmembrane region" description="Helical" evidence="9">
    <location>
        <begin position="1151"/>
        <end position="1168"/>
    </location>
</feature>
<name>A0A0D2DPL1_9EURO</name>
<dbReference type="STRING" id="5601.A0A0D2DPL1"/>
<feature type="transmembrane region" description="Helical" evidence="9">
    <location>
        <begin position="1217"/>
        <end position="1247"/>
    </location>
</feature>
<keyword evidence="3" id="KW-0813">Transport</keyword>
<evidence type="ECO:0000256" key="1">
    <source>
        <dbReference type="ARBA" id="ARBA00004141"/>
    </source>
</evidence>
<dbReference type="InterPro" id="IPR034003">
    <property type="entry name" value="ABCG_PDR_2"/>
</dbReference>
<comment type="subcellular location">
    <subcellularLocation>
        <location evidence="1">Membrane</location>
        <topology evidence="1">Multi-pass membrane protein</topology>
    </subcellularLocation>
</comment>
<dbReference type="GO" id="GO:0140359">
    <property type="term" value="F:ABC-type transporter activity"/>
    <property type="evidence" value="ECO:0007669"/>
    <property type="project" value="InterPro"/>
</dbReference>
<dbReference type="InterPro" id="IPR010929">
    <property type="entry name" value="PDR_CDR_ABC"/>
</dbReference>
<evidence type="ECO:0000256" key="7">
    <source>
        <dbReference type="ARBA" id="ARBA00022989"/>
    </source>
</evidence>
<feature type="transmembrane region" description="Helical" evidence="9">
    <location>
        <begin position="479"/>
        <end position="501"/>
    </location>
</feature>
<reference evidence="11 12" key="1">
    <citation type="submission" date="2015-01" db="EMBL/GenBank/DDBJ databases">
        <title>The Genome Sequence of Capronia semiimmersa CBS27337.</title>
        <authorList>
            <consortium name="The Broad Institute Genomics Platform"/>
            <person name="Cuomo C."/>
            <person name="de Hoog S."/>
            <person name="Gorbushina A."/>
            <person name="Stielow B."/>
            <person name="Teixiera M."/>
            <person name="Abouelleil A."/>
            <person name="Chapman S.B."/>
            <person name="Priest M."/>
            <person name="Young S.K."/>
            <person name="Wortman J."/>
            <person name="Nusbaum C."/>
            <person name="Birren B."/>
        </authorList>
    </citation>
    <scope>NUCLEOTIDE SEQUENCE [LARGE SCALE GENOMIC DNA]</scope>
    <source>
        <strain evidence="11 12">CBS 27337</strain>
    </source>
</reference>
<evidence type="ECO:0000256" key="6">
    <source>
        <dbReference type="ARBA" id="ARBA00022840"/>
    </source>
</evidence>
<dbReference type="PROSITE" id="PS00211">
    <property type="entry name" value="ABC_TRANSPORTER_1"/>
    <property type="match status" value="1"/>
</dbReference>
<dbReference type="GO" id="GO:0016887">
    <property type="term" value="F:ATP hydrolysis activity"/>
    <property type="evidence" value="ECO:0007669"/>
    <property type="project" value="InterPro"/>
</dbReference>
<dbReference type="PROSITE" id="PS50893">
    <property type="entry name" value="ABC_TRANSPORTER_2"/>
    <property type="match status" value="2"/>
</dbReference>
<dbReference type="InterPro" id="IPR034001">
    <property type="entry name" value="ABCG_PDR_1"/>
</dbReference>
<dbReference type="SMART" id="SM00382">
    <property type="entry name" value="AAA"/>
    <property type="match status" value="2"/>
</dbReference>
<protein>
    <recommendedName>
        <fullName evidence="10">ABC transporter domain-containing protein</fullName>
    </recommendedName>
</protein>
<feature type="transmembrane region" description="Helical" evidence="9">
    <location>
        <begin position="516"/>
        <end position="536"/>
    </location>
</feature>
<dbReference type="Pfam" id="PF00005">
    <property type="entry name" value="ABC_tran"/>
    <property type="match status" value="2"/>
</dbReference>